<evidence type="ECO:0000313" key="4">
    <source>
        <dbReference type="EMBL" id="CAF1097849.1"/>
    </source>
</evidence>
<organism evidence="3 9">
    <name type="scientific">Rotaria sordida</name>
    <dbReference type="NCBI Taxonomy" id="392033"/>
    <lineage>
        <taxon>Eukaryota</taxon>
        <taxon>Metazoa</taxon>
        <taxon>Spiralia</taxon>
        <taxon>Gnathifera</taxon>
        <taxon>Rotifera</taxon>
        <taxon>Eurotatoria</taxon>
        <taxon>Bdelloidea</taxon>
        <taxon>Philodinida</taxon>
        <taxon>Philodinidae</taxon>
        <taxon>Rotaria</taxon>
    </lineage>
</organism>
<evidence type="ECO:0000313" key="6">
    <source>
        <dbReference type="EMBL" id="CAF3736497.1"/>
    </source>
</evidence>
<evidence type="ECO:0000313" key="3">
    <source>
        <dbReference type="EMBL" id="CAF1017573.1"/>
    </source>
</evidence>
<dbReference type="EMBL" id="CAJNOU010000506">
    <property type="protein sequence ID" value="CAF1017573.1"/>
    <property type="molecule type" value="Genomic_DNA"/>
</dbReference>
<dbReference type="Proteomes" id="UP000663889">
    <property type="component" value="Unassembled WGS sequence"/>
</dbReference>
<dbReference type="Proteomes" id="UP000663823">
    <property type="component" value="Unassembled WGS sequence"/>
</dbReference>
<dbReference type="EMBL" id="CAJOAX010001675">
    <property type="protein sequence ID" value="CAF3736497.1"/>
    <property type="molecule type" value="Genomic_DNA"/>
</dbReference>
<evidence type="ECO:0000313" key="9">
    <source>
        <dbReference type="Proteomes" id="UP000663889"/>
    </source>
</evidence>
<name>A0A814HZI4_9BILA</name>
<dbReference type="Proteomes" id="UP000663874">
    <property type="component" value="Unassembled WGS sequence"/>
</dbReference>
<evidence type="ECO:0000313" key="2">
    <source>
        <dbReference type="EMBL" id="CAF0911671.1"/>
    </source>
</evidence>
<keyword evidence="8" id="KW-1185">Reference proteome</keyword>
<evidence type="ECO:0000313" key="5">
    <source>
        <dbReference type="EMBL" id="CAF1297848.1"/>
    </source>
</evidence>
<dbReference type="AlphaFoldDB" id="A0A814HZI4"/>
<gene>
    <name evidence="7" type="ORF">FNK824_LOCUS27108</name>
    <name evidence="5" type="ORF">JXQ802_LOCUS29336</name>
    <name evidence="6" type="ORF">OTI717_LOCUS14758</name>
    <name evidence="4" type="ORF">PYM288_LOCUS19513</name>
    <name evidence="2" type="ORF">RFH988_LOCUS9519</name>
    <name evidence="3" type="ORF">SEV965_LOCUS11627</name>
</gene>
<dbReference type="EMBL" id="CAJNOO010000340">
    <property type="protein sequence ID" value="CAF0911671.1"/>
    <property type="molecule type" value="Genomic_DNA"/>
</dbReference>
<protein>
    <submittedName>
        <fullName evidence="3">Uncharacterized protein</fullName>
    </submittedName>
</protein>
<dbReference type="EMBL" id="CAJNOL010001146">
    <property type="protein sequence ID" value="CAF1297848.1"/>
    <property type="molecule type" value="Genomic_DNA"/>
</dbReference>
<dbReference type="EMBL" id="CAJNOH010000658">
    <property type="protein sequence ID" value="CAF1097849.1"/>
    <property type="molecule type" value="Genomic_DNA"/>
</dbReference>
<sequence>MSRGGLLKQLHQNDKIALLDEADACLKRNGLIPDGPISEHNNIYEIVLTLYSGRATVTKSLTNSTSNLHLKKLTILANTTEEPILRLLKKKLSGDAPNPFAERSLFLFITTPLTLEKPFPPSWNVNHEPTINQIAFTASQLNNLDFYYETTARLMTIAYGNLMCKLMIKNEKVDKWLTARLGKAREHLHRLAVDLQLIQLTFDLIDKYKNDFGDLNYGLNNLIFQQRMKSVINEFLGRTEDQTRIKLEIRLSIANSAVKLLNLLLHQYLCIFGDENICLSIDDSQTIESDQDKLDKTTALIVNTTTPITTNNDSQSTSIEYWTKELARSILLCDEIAFTKTKLSHCVPLWKRKTNYHEAALELLINKELIKCFEKAAKQTATLRTFNVWVKSVPKSSDLTDLNEFQESLAKFNINWSVFQRTLLKFQPPTGVIISDGLANLLKSQQYQSYIQFDVDSLTKASSNVNPSQMNEEKNNNPRDNNASNTPTVNDSTTSVAASTSISQQSSQSNSITPIPVIACMPSDTNISTGIPVQQAADLNQASSSGAAQFCLPRPVDLAATRLKQTAVNRSRALGKKQI</sequence>
<reference evidence="3" key="1">
    <citation type="submission" date="2021-02" db="EMBL/GenBank/DDBJ databases">
        <authorList>
            <person name="Nowell W R."/>
        </authorList>
    </citation>
    <scope>NUCLEOTIDE SEQUENCE</scope>
</reference>
<accession>A0A814HZI4</accession>
<evidence type="ECO:0000313" key="8">
    <source>
        <dbReference type="Proteomes" id="UP000663870"/>
    </source>
</evidence>
<dbReference type="OrthoDB" id="10036748at2759"/>
<dbReference type="EMBL" id="CAJOBE010006938">
    <property type="protein sequence ID" value="CAF4021652.1"/>
    <property type="molecule type" value="Genomic_DNA"/>
</dbReference>
<dbReference type="Proteomes" id="UP000663854">
    <property type="component" value="Unassembled WGS sequence"/>
</dbReference>
<evidence type="ECO:0000313" key="7">
    <source>
        <dbReference type="EMBL" id="CAF4021652.1"/>
    </source>
</evidence>
<comment type="caution">
    <text evidence="3">The sequence shown here is derived from an EMBL/GenBank/DDBJ whole genome shotgun (WGS) entry which is preliminary data.</text>
</comment>
<feature type="compositionally biased region" description="Low complexity" evidence="1">
    <location>
        <begin position="478"/>
        <end position="508"/>
    </location>
</feature>
<feature type="region of interest" description="Disordered" evidence="1">
    <location>
        <begin position="462"/>
        <end position="508"/>
    </location>
</feature>
<dbReference type="Proteomes" id="UP000663870">
    <property type="component" value="Unassembled WGS sequence"/>
</dbReference>
<evidence type="ECO:0000256" key="1">
    <source>
        <dbReference type="SAM" id="MobiDB-lite"/>
    </source>
</evidence>
<proteinExistence type="predicted"/>
<dbReference type="Proteomes" id="UP000663882">
    <property type="component" value="Unassembled WGS sequence"/>
</dbReference>